<evidence type="ECO:0000259" key="4">
    <source>
        <dbReference type="PROSITE" id="PS50835"/>
    </source>
</evidence>
<evidence type="ECO:0000313" key="6">
    <source>
        <dbReference type="Proteomes" id="UP001139344"/>
    </source>
</evidence>
<gene>
    <name evidence="5" type="ORF">LU635_00190</name>
</gene>
<feature type="chain" id="PRO_5040783279" evidence="3">
    <location>
        <begin position="25"/>
        <end position="3016"/>
    </location>
</feature>
<dbReference type="Proteomes" id="UP001139344">
    <property type="component" value="Unassembled WGS sequence"/>
</dbReference>
<dbReference type="InterPro" id="IPR036179">
    <property type="entry name" value="Ig-like_dom_sf"/>
</dbReference>
<dbReference type="InterPro" id="IPR026444">
    <property type="entry name" value="Secre_tail"/>
</dbReference>
<comment type="caution">
    <text evidence="5">The sequence shown here is derived from an EMBL/GenBank/DDBJ whole genome shotgun (WGS) entry which is preliminary data.</text>
</comment>
<evidence type="ECO:0000256" key="3">
    <source>
        <dbReference type="SAM" id="SignalP"/>
    </source>
</evidence>
<dbReference type="SMART" id="SM00282">
    <property type="entry name" value="LamG"/>
    <property type="match status" value="1"/>
</dbReference>
<accession>A0A9X2A5U8</accession>
<dbReference type="SUPFAM" id="SSF48726">
    <property type="entry name" value="Immunoglobulin"/>
    <property type="match status" value="1"/>
</dbReference>
<dbReference type="Pfam" id="PF19081">
    <property type="entry name" value="Ig_7"/>
    <property type="match status" value="2"/>
</dbReference>
<dbReference type="PROSITE" id="PS50835">
    <property type="entry name" value="IG_LIKE"/>
    <property type="match status" value="1"/>
</dbReference>
<keyword evidence="2" id="KW-1015">Disulfide bond</keyword>
<dbReference type="InterPro" id="IPR006558">
    <property type="entry name" value="LamG-like"/>
</dbReference>
<dbReference type="Gene3D" id="2.60.120.200">
    <property type="match status" value="1"/>
</dbReference>
<dbReference type="InterPro" id="IPR013783">
    <property type="entry name" value="Ig-like_fold"/>
</dbReference>
<dbReference type="InterPro" id="IPR044023">
    <property type="entry name" value="Ig_7"/>
</dbReference>
<dbReference type="EMBL" id="JAJSON010000002">
    <property type="protein sequence ID" value="MCG9970037.1"/>
    <property type="molecule type" value="Genomic_DNA"/>
</dbReference>
<dbReference type="InterPro" id="IPR001791">
    <property type="entry name" value="Laminin_G"/>
</dbReference>
<feature type="signal peptide" evidence="3">
    <location>
        <begin position="1"/>
        <end position="24"/>
    </location>
</feature>
<dbReference type="Pfam" id="PF19408">
    <property type="entry name" value="PKD_6"/>
    <property type="match status" value="1"/>
</dbReference>
<name>A0A9X2A5U8_9FLAO</name>
<protein>
    <submittedName>
        <fullName evidence="5">T9SS type A sorting domain-containing protein</fullName>
    </submittedName>
</protein>
<evidence type="ECO:0000256" key="1">
    <source>
        <dbReference type="ARBA" id="ARBA00022729"/>
    </source>
</evidence>
<dbReference type="GO" id="GO:0004553">
    <property type="term" value="F:hydrolase activity, hydrolyzing O-glycosyl compounds"/>
    <property type="evidence" value="ECO:0007669"/>
    <property type="project" value="UniProtKB-ARBA"/>
</dbReference>
<keyword evidence="1 3" id="KW-0732">Signal</keyword>
<proteinExistence type="predicted"/>
<dbReference type="SUPFAM" id="SSF49899">
    <property type="entry name" value="Concanavalin A-like lectins/glucanases"/>
    <property type="match status" value="1"/>
</dbReference>
<feature type="domain" description="Ig-like" evidence="4">
    <location>
        <begin position="1061"/>
        <end position="1139"/>
    </location>
</feature>
<dbReference type="CDD" id="cd00110">
    <property type="entry name" value="LamG"/>
    <property type="match status" value="1"/>
</dbReference>
<dbReference type="RefSeq" id="WP_240095171.1">
    <property type="nucleotide sequence ID" value="NZ_JAJSON010000002.1"/>
</dbReference>
<keyword evidence="6" id="KW-1185">Reference proteome</keyword>
<dbReference type="NCBIfam" id="TIGR04183">
    <property type="entry name" value="Por_Secre_tail"/>
    <property type="match status" value="1"/>
</dbReference>
<dbReference type="Gene3D" id="2.60.40.10">
    <property type="entry name" value="Immunoglobulins"/>
    <property type="match status" value="4"/>
</dbReference>
<dbReference type="SMART" id="SM00089">
    <property type="entry name" value="PKD"/>
    <property type="match status" value="4"/>
</dbReference>
<dbReference type="InterPro" id="IPR007110">
    <property type="entry name" value="Ig-like_dom"/>
</dbReference>
<dbReference type="InterPro" id="IPR013320">
    <property type="entry name" value="ConA-like_dom_sf"/>
</dbReference>
<evidence type="ECO:0000256" key="2">
    <source>
        <dbReference type="ARBA" id="ARBA00023157"/>
    </source>
</evidence>
<sequence length="3016" mass="322964">MGKKLLLKVAYIFLILLSFSSLKAYSQCTTNPSVNIQPDGTTTICSFEDVSFYVSAFTAGSSNSYTYAWQKSTDGINWSNLDTGSSISTGTSGTTITLSGSSQISNGNKIRIQVAATCDNGETTVNSNNFTVTVKSERNPEVSISASATTICLNEEINFTSSNLEGGTSPIYEWFVDGTSVGNNSPNFTASGLSAGPHNVRVEMTSNATCAQPGTVTSNTIDIHVNSLVTPGVSITSNHNDICAGEEVTFDATPVDGGNNPQYQWYVGGNPVGSNSASYTTTNLAVGSQSVYVEMTSDITCVDDSSNPAQSNSIDVQVNPLQVPSVSISTTDTDNTICDGASITFNATPDNEGDNPQYNWKVNGLAVSTTTTPTFSTSGLSDGDIVSVELVSDIECVDPALNPAESTGIEITVNPILNPAITISADNTLICSGSVVNFTSNLTEGGSNPEYQWYVNGSPAGTSSSFSPSDLPVGTNVQVYLEVTNNDECIAAEKNVITSSIIEVEVISGIAAQPGIITGPTAICPVADNLAFSIETVSGATSYEWKLPTGWIFKEGGDNDGTAVTVKATNNSVRGSNFIKVRTSNICGTSDWQQLQVDVEDFVEVQAGEDQTVCQDVTSIDLTGTASFGNGNAGKLNPRWDIVTGSGTLNNPTDLANATYNPGGSDGPANPVTLRIITDAPKGACQAGYDEMTIYFYEDAAVTSISSAFSVCQAGEINLSGTIGGSAEIGTWTANPSTSGTFDDANSLTPIFTPDASYTGDITFTLTASGPCSPDATATVVVTVDEASTVNAGEDFSMCSTEAVALNGSFTGAIGTGIQWTSNGDGSFSNSTSVTSTYTPGSNDIANGSVTLTITTTGSPTTCGEITDEVLVTIYEQPGVTIDPVTSAICEDETYEITANITGDYSTGTWTTSGDGSFNNSNTSTAIYTPGANDISNGSVDLTFTVQPDNTNCTETDATFSLTLEPLPVIEEWSDQVICSNSTLTLNGANITSGASQGQWEIVSGGGSLSSTAMSANYKDVVYTPPSNQAANIVLRLSTEDPAGNCPSVSYDLNVSVNKEPVITTQPSNVGVCSTEPSELSVVATGDNLTYQWYKDGAPVGPNSPTLSFSNTTSSNAGSYYVEVSGADSCSLVTSETVTMNVDENIVITAPARDVSVCGDGLSEAIFDFIAHANGAELNFTWLKDGNPLDINSDPDLTFDPPTRDGNGVYEGSLVISNIGNDDAYNGNYQVQITGPDGFSCSTAISNTFYLRINQFPDDPQVEDITYCQLDTPEPLSVISGTNLKWYASETGDDLFTDTSGYPINPTPSTDDFGETTYWVTQTPDVCESNRVPVKVIVKEKPAVPETEASVSLCHNSTAEPLSATPVSDATLNWYDADSNFIGNTAPTPDTQTVTSSPIIYYVSQTLPNECESDLVEISVMVNALPDVTASTDDEVICEGNSTTLRALGATSYIWMEGETEIGTTADISVSPTINTTYTVIGTDSNGCVNSAEIEVQVDPPSEGGLLSGPSSICIDGSGTITLSDYIGEIQRWEQSIDNGASWTTIDETSEILTIENYTVASTYRAVVKSGVCNEANSEEVSIGVDPLPEGGELNWVGVGRIFSICEVQDPGYAVDIQLTGITGSIEKWEYRASNQTTWTTIIENGETFQGDVLSAGKIESLIGDRSTVFRVEITSGACPDPVYSETALLSIISSEILPEPVTVDPDVICFGDEVRLTAESGYTSGSTISEDGLFDNAGITNNGWRVTLEGDVVGFDTDANNTRPDRWKRATDHPLTTAELTSPYNYQDVFWATGIQDGNKGFGVVSSGNNSTIETPVFGIDDMDAALLTFDQAYNLTPGAYISVEISTDGGATYEQTPLYVRGVPADSEEGITSGNFADFALGTVDDRPENKIELDLGPYLGENNLRIRFNYQGSQIGDVWAIDNIDFADGPQGASQVWTDYTDPANPVIIGTNNTETWIPTLIGWNTFEFKTTLVYNSNGESCPVTEHAKSVKVFAFDEYTVTTTAEEGECGSNSIILSASVIGAYQGEITSYPTLDGYIGQWEITGPPDYTFSESHLTNENDNLAAINDPNAVFIPDTFGSYTFKWTLTPTTVNENDVLIENTGCPPIINEVPILIEECFALDFDGIDDYVDAGNTYTGFYSLEAWVRPESGNGTIISKRDQHNGGDGYELELNNGKPVFRWNGGVLTSSQAIDINDRWYHIAVSFNGTSATLYIDGIKVVDRTTGSAATNSTAPLLIGASGDINTGIPTNYFSGWIEEVRIWNTEITQEQIQFMMNQHLQNAANMGMEIPMPVPGGLAYSDLEGYYRLISSDPDPANLETFDASLMPANGLTPDLALNSVPATLNNMTTNQQNTAPLPYLSAVDGPWTSVNTWLRPTVWDIPNANGVNGDPIEWNIVRTFHDITSQAKDITVLGLKSETVGKELTIANPAGPQDETNSGQFIRVTHYLWLDGNMDLVGESQLLQDEGSILEENSAGWLERDQQGRLSSFNYNYWSSPVSVQGSANNSGYVLNSVLLDGSNSANPQPITFNLYEFAADGGKTTPITISSFWIWDFRGGEADIYGDWTHLGEDGTGLTGSGYSMKGTDGTVAPNTGTQNYVFRGKPHNANIQLNIGQNQNYLVGNPYPSSIDAWEFLLDNLNGVQAPDGTPSRGTSSVFNGTIYYWDHFSGSTHLLAEYIGGYATFNFSGTAPAISNDWRINNTGSTGNKEPKRYVPVAQGFFVNSSTESGQTFSGNITFKNSQRIYKRENNGDPSIFLMQEDRFKSSQTSSTLTSEDERAKIRLKFQSPGGYHRQILVTRDYNTTNNFDLGYDAPLIENNAEDMYWLVGDSPYVIQAVPDFEKDQVLQLAIKTQAGGEFTIKIDSTENWPVGKEVYLKDKKLDTIHDILNDPYAGTSDTGEIKDRFELVFFKEAQDPTLPDPDDLYDPELPLIDGLVGISYSHFSRQIKINNDDLLDVSRVMVFDINGKLIQEFDGLPTEREILLGMKPVRSGIYIVKVFCENAICNKKIVVK</sequence>
<dbReference type="InterPro" id="IPR022409">
    <property type="entry name" value="PKD/Chitinase_dom"/>
</dbReference>
<organism evidence="5 6">
    <name type="scientific">Christiangramia crocea</name>
    <dbReference type="NCBI Taxonomy" id="2904124"/>
    <lineage>
        <taxon>Bacteria</taxon>
        <taxon>Pseudomonadati</taxon>
        <taxon>Bacteroidota</taxon>
        <taxon>Flavobacteriia</taxon>
        <taxon>Flavobacteriales</taxon>
        <taxon>Flavobacteriaceae</taxon>
        <taxon>Christiangramia</taxon>
    </lineage>
</organism>
<dbReference type="SMART" id="SM00560">
    <property type="entry name" value="LamGL"/>
    <property type="match status" value="1"/>
</dbReference>
<evidence type="ECO:0000313" key="5">
    <source>
        <dbReference type="EMBL" id="MCG9970037.1"/>
    </source>
</evidence>
<dbReference type="InterPro" id="IPR045829">
    <property type="entry name" value="PKD_6"/>
</dbReference>
<reference evidence="5" key="1">
    <citation type="submission" date="2021-12" db="EMBL/GenBank/DDBJ databases">
        <title>Description of Gramella crocea sp. nov., a new bacterium isolated from activated sludge.</title>
        <authorList>
            <person name="Zhang X."/>
        </authorList>
    </citation>
    <scope>NUCLEOTIDE SEQUENCE</scope>
    <source>
        <strain evidence="5">YB25</strain>
    </source>
</reference>
<dbReference type="GO" id="GO:0005975">
    <property type="term" value="P:carbohydrate metabolic process"/>
    <property type="evidence" value="ECO:0007669"/>
    <property type="project" value="UniProtKB-ARBA"/>
</dbReference>
<dbReference type="Pfam" id="PF13385">
    <property type="entry name" value="Laminin_G_3"/>
    <property type="match status" value="1"/>
</dbReference>